<accession>A0ABZ2NEZ5</accession>
<keyword evidence="3" id="KW-1185">Reference proteome</keyword>
<proteinExistence type="predicted"/>
<dbReference type="Gene3D" id="3.40.960.10">
    <property type="entry name" value="VSR Endonuclease"/>
    <property type="match status" value="1"/>
</dbReference>
<evidence type="ECO:0000313" key="3">
    <source>
        <dbReference type="Proteomes" id="UP001377337"/>
    </source>
</evidence>
<dbReference type="PANTHER" id="PTHR37317:SF1">
    <property type="entry name" value="ZINC-RIBBON DOMAIN-CONTAINING PROTEIN-RELATED"/>
    <property type="match status" value="1"/>
</dbReference>
<dbReference type="Pfam" id="PF14311">
    <property type="entry name" value="DUF4379"/>
    <property type="match status" value="6"/>
</dbReference>
<feature type="domain" description="Treble clef zinc finger" evidence="1">
    <location>
        <begin position="380"/>
        <end position="433"/>
    </location>
</feature>
<evidence type="ECO:0000313" key="2">
    <source>
        <dbReference type="EMBL" id="WXB95805.1"/>
    </source>
</evidence>
<dbReference type="Proteomes" id="UP001377337">
    <property type="component" value="Chromosome"/>
</dbReference>
<name>A0ABZ2NEZ5_9BACI</name>
<feature type="domain" description="Treble clef zinc finger" evidence="1">
    <location>
        <begin position="86"/>
        <end position="141"/>
    </location>
</feature>
<dbReference type="RefSeq" id="WP_338777478.1">
    <property type="nucleotide sequence ID" value="NZ_CP147407.1"/>
</dbReference>
<dbReference type="InterPro" id="IPR025487">
    <property type="entry name" value="DUF4379"/>
</dbReference>
<gene>
    <name evidence="2" type="ORF">WCV65_14705</name>
</gene>
<sequence>MILQIEKYTPIAEYPHLHKEWHTEKNEAILMNNPKLTTNSKMWWICSNGHEYDATVYNRKAGKGCPYCSGQKVCKDNCLATVNPVLAAQWHETKNGTLTPYDVTAGSSRKKVWWVCTKGHEYQAVVGSRNRGTGCQICNNKLKGRRKVRDDNRLSLLYPILVEEWHPTKNKELQPEDVSYGSDKIVWWMCKRGHEFKSPISQRTRGNECAKCNSGLHTSFAEQAIYHYLKSDLTVVNNFRPIEMKGMEIDIYIPSLKIGIEYNGGFFHSNQNRQQVDILKEKSLNRLGITLLKVLELRENVQTTQIETKRQYIHRYGGHYSTAFFDSLDNCIKKIIQYLNNHYSQFLEIDIDSKRDRLIIFEKMQLRSVKKSLAFKKPELIDEWNFKRNENISPELVSYGSGIIVWWTCPNGHEYEMPVHKRSSRNSQCPICLGVKVIEETSLLTLFPEIAKEWHPTKNSFEPGSVRPGSNLKVWWICDQGHEWDAVISTRSKIKVGCPYCCGKRATIETCLMTTHPNIAEKWNYSKNGDITPYEVTKGSGKKYWWLCTKGHERFRSIRDEVKKRVNCHECEREKRKYHFDGGTRR</sequence>
<evidence type="ECO:0000259" key="1">
    <source>
        <dbReference type="Pfam" id="PF14311"/>
    </source>
</evidence>
<feature type="domain" description="Treble clef zinc finger" evidence="1">
    <location>
        <begin position="161"/>
        <end position="214"/>
    </location>
</feature>
<feature type="domain" description="Treble clef zinc finger" evidence="1">
    <location>
        <begin position="519"/>
        <end position="573"/>
    </location>
</feature>
<reference evidence="2 3" key="1">
    <citation type="submission" date="2024-02" db="EMBL/GenBank/DDBJ databases">
        <title>Seven novel Bacillus-like species.</title>
        <authorList>
            <person name="Liu G."/>
        </authorList>
    </citation>
    <scope>NUCLEOTIDE SEQUENCE [LARGE SCALE GENOMIC DNA]</scope>
    <source>
        <strain evidence="2 3">FJAT-52054</strain>
    </source>
</reference>
<dbReference type="EMBL" id="CP147407">
    <property type="protein sequence ID" value="WXB95805.1"/>
    <property type="molecule type" value="Genomic_DNA"/>
</dbReference>
<feature type="domain" description="Treble clef zinc finger" evidence="1">
    <location>
        <begin position="450"/>
        <end position="504"/>
    </location>
</feature>
<organism evidence="2 3">
    <name type="scientific">Metabacillus sediminis</name>
    <dbReference type="NCBI Taxonomy" id="3117746"/>
    <lineage>
        <taxon>Bacteria</taxon>
        <taxon>Bacillati</taxon>
        <taxon>Bacillota</taxon>
        <taxon>Bacilli</taxon>
        <taxon>Bacillales</taxon>
        <taxon>Bacillaceae</taxon>
        <taxon>Metabacillus</taxon>
    </lineage>
</organism>
<protein>
    <submittedName>
        <fullName evidence="2">Zinc-ribbon domain-containing protein</fullName>
    </submittedName>
</protein>
<feature type="domain" description="Treble clef zinc finger" evidence="1">
    <location>
        <begin position="17"/>
        <end position="70"/>
    </location>
</feature>
<dbReference type="PANTHER" id="PTHR37317">
    <property type="entry name" value="BLR8090 PROTEIN"/>
    <property type="match status" value="1"/>
</dbReference>